<dbReference type="PANTHER" id="PTHR11820">
    <property type="entry name" value="ACYLPYRUVASE"/>
    <property type="match status" value="1"/>
</dbReference>
<dbReference type="RefSeq" id="WP_263126223.1">
    <property type="nucleotide sequence ID" value="NZ_CP106753.1"/>
</dbReference>
<dbReference type="Gene3D" id="3.90.850.10">
    <property type="entry name" value="Fumarylacetoacetase-like, C-terminal domain"/>
    <property type="match status" value="1"/>
</dbReference>
<dbReference type="PANTHER" id="PTHR11820:SF7">
    <property type="entry name" value="ACYLPYRUVASE FAHD1, MITOCHONDRIAL"/>
    <property type="match status" value="1"/>
</dbReference>
<gene>
    <name evidence="3" type="ORF">N8I74_07305</name>
</gene>
<evidence type="ECO:0000259" key="2">
    <source>
        <dbReference type="Pfam" id="PF01557"/>
    </source>
</evidence>
<proteinExistence type="predicted"/>
<sequence>MAAIRIGERPLRVENIFCVARNYMAHAAEMGAAIGPEPVVFLKPTSALLLPGAPIPLPPWSNEIHHEAELVVAIGRSGRNIDRAAALSYVAGYGLGLDLTARDVQAQAKKNGQPWTLAKGYAGSAVVTGFVPAAAIPFPGEVVYRLEVDGDTRQYADARLMAFDVPALIAWISERFGLSEGDLIFTGTPEGVGPIHGGQQLRLVLGGLIDETFVVA</sequence>
<evidence type="ECO:0000313" key="3">
    <source>
        <dbReference type="EMBL" id="UXY16818.1"/>
    </source>
</evidence>
<dbReference type="EMBL" id="CP106753">
    <property type="protein sequence ID" value="UXY16818.1"/>
    <property type="molecule type" value="Genomic_DNA"/>
</dbReference>
<organism evidence="3 4">
    <name type="scientific">Chitiniphilus purpureus</name>
    <dbReference type="NCBI Taxonomy" id="2981137"/>
    <lineage>
        <taxon>Bacteria</taxon>
        <taxon>Pseudomonadati</taxon>
        <taxon>Pseudomonadota</taxon>
        <taxon>Betaproteobacteria</taxon>
        <taxon>Neisseriales</taxon>
        <taxon>Chitinibacteraceae</taxon>
        <taxon>Chitiniphilus</taxon>
    </lineage>
</organism>
<protein>
    <submittedName>
        <fullName evidence="3">Fumarylacetoacetate hydrolase family protein</fullName>
    </submittedName>
</protein>
<dbReference type="SUPFAM" id="SSF56529">
    <property type="entry name" value="FAH"/>
    <property type="match status" value="1"/>
</dbReference>
<dbReference type="Proteomes" id="UP001061302">
    <property type="component" value="Chromosome"/>
</dbReference>
<keyword evidence="4" id="KW-1185">Reference proteome</keyword>
<keyword evidence="1" id="KW-0479">Metal-binding</keyword>
<reference evidence="3" key="1">
    <citation type="submission" date="2022-10" db="EMBL/GenBank/DDBJ databases">
        <title>Chitiniphilus purpureus sp. nov., a novel chitin-degrading bacterium isolated from crawfish pond sediment.</title>
        <authorList>
            <person name="Li K."/>
        </authorList>
    </citation>
    <scope>NUCLEOTIDE SEQUENCE</scope>
    <source>
        <strain evidence="3">CD1</strain>
    </source>
</reference>
<dbReference type="InterPro" id="IPR036663">
    <property type="entry name" value="Fumarylacetoacetase_C_sf"/>
</dbReference>
<accession>A0ABY6DRG9</accession>
<dbReference type="GO" id="GO:0016787">
    <property type="term" value="F:hydrolase activity"/>
    <property type="evidence" value="ECO:0007669"/>
    <property type="project" value="UniProtKB-KW"/>
</dbReference>
<feature type="domain" description="Fumarylacetoacetase-like C-terminal" evidence="2">
    <location>
        <begin position="16"/>
        <end position="198"/>
    </location>
</feature>
<dbReference type="Pfam" id="PF01557">
    <property type="entry name" value="FAA_hydrolase"/>
    <property type="match status" value="1"/>
</dbReference>
<evidence type="ECO:0000256" key="1">
    <source>
        <dbReference type="ARBA" id="ARBA00022723"/>
    </source>
</evidence>
<evidence type="ECO:0000313" key="4">
    <source>
        <dbReference type="Proteomes" id="UP001061302"/>
    </source>
</evidence>
<keyword evidence="3" id="KW-0378">Hydrolase</keyword>
<dbReference type="InterPro" id="IPR011234">
    <property type="entry name" value="Fumarylacetoacetase-like_C"/>
</dbReference>
<name>A0ABY6DRG9_9NEIS</name>